<proteinExistence type="predicted"/>
<dbReference type="PROSITE" id="PS51186">
    <property type="entry name" value="GNAT"/>
    <property type="match status" value="1"/>
</dbReference>
<reference evidence="2 3" key="2">
    <citation type="submission" date="2017-09" db="EMBL/GenBank/DDBJ databases">
        <title>Bacillus patelloidae sp. nov., isolated from the intestinal tract of a marine limpet.</title>
        <authorList>
            <person name="Liu R."/>
            <person name="Dong C."/>
            <person name="Shao Z."/>
        </authorList>
    </citation>
    <scope>NUCLEOTIDE SEQUENCE [LARGE SCALE GENOMIC DNA]</scope>
    <source>
        <strain evidence="2 3">SA5d-4</strain>
    </source>
</reference>
<dbReference type="RefSeq" id="WP_094923549.1">
    <property type="nucleotide sequence ID" value="NZ_NPIA01000003.1"/>
</dbReference>
<dbReference type="Pfam" id="PF00583">
    <property type="entry name" value="Acetyltransf_1"/>
    <property type="match status" value="1"/>
</dbReference>
<sequence length="122" mass="14250">MLIRYKASYEKIAMGLLSFMPQEKELKQLLKTMKQYEENDDWKLYLWREGDDIIGIAGLYYCDDQHAQLTHICVNPSHRHLGVGRKIVQALTQFVDDVTIIPNEQTKNFFDRCLNVVGNESL</sequence>
<dbReference type="AlphaFoldDB" id="A0A263BVF2"/>
<organism evidence="2 3">
    <name type="scientific">Lottiidibacillus patelloidae</name>
    <dbReference type="NCBI Taxonomy" id="2670334"/>
    <lineage>
        <taxon>Bacteria</taxon>
        <taxon>Bacillati</taxon>
        <taxon>Bacillota</taxon>
        <taxon>Bacilli</taxon>
        <taxon>Bacillales</taxon>
        <taxon>Bacillaceae</taxon>
        <taxon>Lottiidibacillus</taxon>
    </lineage>
</organism>
<dbReference type="InterPro" id="IPR016181">
    <property type="entry name" value="Acyl_CoA_acyltransferase"/>
</dbReference>
<accession>A0A263BVF2</accession>
<dbReference type="Gene3D" id="3.40.630.30">
    <property type="match status" value="1"/>
</dbReference>
<reference evidence="3" key="1">
    <citation type="submission" date="2017-08" db="EMBL/GenBank/DDBJ databases">
        <authorList>
            <person name="Huang Z."/>
        </authorList>
    </citation>
    <scope>NUCLEOTIDE SEQUENCE [LARGE SCALE GENOMIC DNA]</scope>
    <source>
        <strain evidence="3">SA5d-4</strain>
    </source>
</reference>
<dbReference type="SUPFAM" id="SSF55729">
    <property type="entry name" value="Acyl-CoA N-acyltransferases (Nat)"/>
    <property type="match status" value="1"/>
</dbReference>
<keyword evidence="2" id="KW-0808">Transferase</keyword>
<comment type="caution">
    <text evidence="2">The sequence shown here is derived from an EMBL/GenBank/DDBJ whole genome shotgun (WGS) entry which is preliminary data.</text>
</comment>
<evidence type="ECO:0000313" key="2">
    <source>
        <dbReference type="EMBL" id="OZM57146.1"/>
    </source>
</evidence>
<dbReference type="Proteomes" id="UP000217083">
    <property type="component" value="Unassembled WGS sequence"/>
</dbReference>
<keyword evidence="3" id="KW-1185">Reference proteome</keyword>
<protein>
    <submittedName>
        <fullName evidence="2">N-acetyltransferase</fullName>
    </submittedName>
</protein>
<dbReference type="InterPro" id="IPR000182">
    <property type="entry name" value="GNAT_dom"/>
</dbReference>
<feature type="domain" description="N-acetyltransferase" evidence="1">
    <location>
        <begin position="3"/>
        <end position="122"/>
    </location>
</feature>
<dbReference type="CDD" id="cd04301">
    <property type="entry name" value="NAT_SF"/>
    <property type="match status" value="1"/>
</dbReference>
<gene>
    <name evidence="2" type="ORF">CIB95_06660</name>
</gene>
<dbReference type="EMBL" id="NPIA01000003">
    <property type="protein sequence ID" value="OZM57146.1"/>
    <property type="molecule type" value="Genomic_DNA"/>
</dbReference>
<evidence type="ECO:0000313" key="3">
    <source>
        <dbReference type="Proteomes" id="UP000217083"/>
    </source>
</evidence>
<name>A0A263BVF2_9BACI</name>
<dbReference type="GO" id="GO:0016747">
    <property type="term" value="F:acyltransferase activity, transferring groups other than amino-acyl groups"/>
    <property type="evidence" value="ECO:0007669"/>
    <property type="project" value="InterPro"/>
</dbReference>
<evidence type="ECO:0000259" key="1">
    <source>
        <dbReference type="PROSITE" id="PS51186"/>
    </source>
</evidence>